<accession>K2S0X5</accession>
<reference evidence="3 4" key="1">
    <citation type="journal article" date="2012" name="BMC Genomics">
        <title>Tools to kill: Genome of one of the most destructive plant pathogenic fungi Macrophomina phaseolina.</title>
        <authorList>
            <person name="Islam M.S."/>
            <person name="Haque M.S."/>
            <person name="Islam M.M."/>
            <person name="Emdad E.M."/>
            <person name="Halim A."/>
            <person name="Hossen Q.M.M."/>
            <person name="Hossain M.Z."/>
            <person name="Ahmed B."/>
            <person name="Rahim S."/>
            <person name="Rahman M.S."/>
            <person name="Alam M.M."/>
            <person name="Hou S."/>
            <person name="Wan X."/>
            <person name="Saito J.A."/>
            <person name="Alam M."/>
        </authorList>
    </citation>
    <scope>NUCLEOTIDE SEQUENCE [LARGE SCALE GENOMIC DNA]</scope>
    <source>
        <strain evidence="3 4">MS6</strain>
    </source>
</reference>
<dbReference type="HOGENOM" id="CLU_299171_0_0_1"/>
<feature type="compositionally biased region" description="Polar residues" evidence="1">
    <location>
        <begin position="373"/>
        <end position="389"/>
    </location>
</feature>
<sequence>MVAINTRGIAGAATTISQYTTHTVLPNHPCETGISFHLGVPRPDLLNVIGHKDIIPTPTIALHKECVTHTPTATVTAYATPGGTCDVNNGGQVKKVLKGGHDGYGNPIHTIIKDLFPFHIGGLVTNVATRYEGQKTQVVCVTTTPPGEGGYQATPTKEQPIVTSAYSEKLPQPPDSKTTEKPSDSGYSQPAQSKPNPEPETTESPGGGNSQPAPEPKPQPETTKAPGIGYSQPSQPNPPPQTTGGGHSDPPPPKPEPEASKGPGGEESHPAPPKISETPYLIPEPSTSTFTAYNSDVVEQVISYFSQYGQGGPVGSKTYYHTISEHKPAPTPAEPTHPAPEPSSKEYHPAPEPPASTEASHSSDESPKHTTTERTTIVYQVPTSSTPKPSSEDHNPVPEPQTSPKESSSSQEPLASTKASHGGHETSQHTTTEHTTTVHHLPTHKSHLPGKETLHTSKPTTEQETGYGKPTGSEKPEHSAPKPHPTHTTPEHGTHPEHKEPTAPHTPDHGPTAPHPTDGKSTHPVTTEPTAHPPGPTHGGHNPTSKESTHCVSCEAEKSKTEAAGPSSYGQPPSPSPTSGSYAQPPASKDLCPGHNGERFKDNLTGKTFIIECGIDRYGGDFGGAHWPGAFDSCIAICASTPGCVDITWKNGACYLKNTLEDKVYDKDAWSARLADESEETKSGYDQPSPPTTYSEPGTTSSKPQPPHTWKPGPSPSHETTEPHTKTTFVISAKPTKQPEQSQPSDGSTGSNQPTTTAPSEPSGGSTTKPKPSEPSAGYTTPAGPSTEPSGTPSTKASSPSSSGGDSGYTAPPPPPPQKTGEIFDPHNPGGDKCDGKLNHGGKLFRLRTHVVSGAGSPEFENLYVQGTDYTTDTFYELLPTETSNNIPQLTYARDTAGKFFLDGSTTSVALWHGKCQFSGLTMFGERDGDPYSPAFLSNSVGTHRMRAAWGSVFWDNDRFDGWVVCGRKGGEERYELKWHNAESNQGVDTSKCAKVELLTENL</sequence>
<evidence type="ECO:0000259" key="2">
    <source>
        <dbReference type="Pfam" id="PF25484"/>
    </source>
</evidence>
<feature type="compositionally biased region" description="Basic and acidic residues" evidence="1">
    <location>
        <begin position="822"/>
        <end position="837"/>
    </location>
</feature>
<comment type="caution">
    <text evidence="3">The sequence shown here is derived from an EMBL/GenBank/DDBJ whole genome shotgun (WGS) entry which is preliminary data.</text>
</comment>
<organism evidence="3 4">
    <name type="scientific">Macrophomina phaseolina (strain MS6)</name>
    <name type="common">Charcoal rot fungus</name>
    <dbReference type="NCBI Taxonomy" id="1126212"/>
    <lineage>
        <taxon>Eukaryota</taxon>
        <taxon>Fungi</taxon>
        <taxon>Dikarya</taxon>
        <taxon>Ascomycota</taxon>
        <taxon>Pezizomycotina</taxon>
        <taxon>Dothideomycetes</taxon>
        <taxon>Dothideomycetes incertae sedis</taxon>
        <taxon>Botryosphaeriales</taxon>
        <taxon>Botryosphaeriaceae</taxon>
        <taxon>Macrophomina</taxon>
    </lineage>
</organism>
<feature type="compositionally biased region" description="Polar residues" evidence="1">
    <location>
        <begin position="185"/>
        <end position="195"/>
    </location>
</feature>
<dbReference type="Pfam" id="PF25484">
    <property type="entry name" value="DUF7907"/>
    <property type="match status" value="1"/>
</dbReference>
<feature type="compositionally biased region" description="Basic and acidic residues" evidence="1">
    <location>
        <begin position="489"/>
        <end position="508"/>
    </location>
</feature>
<feature type="compositionally biased region" description="Basic and acidic residues" evidence="1">
    <location>
        <begin position="255"/>
        <end position="269"/>
    </location>
</feature>
<feature type="domain" description="DUF7907" evidence="2">
    <location>
        <begin position="843"/>
        <end position="1001"/>
    </location>
</feature>
<dbReference type="InParanoid" id="K2S0X5"/>
<feature type="region of interest" description="Disordered" evidence="1">
    <location>
        <begin position="307"/>
        <end position="596"/>
    </location>
</feature>
<dbReference type="EMBL" id="AHHD01000284">
    <property type="protein sequence ID" value="EKG16169.1"/>
    <property type="molecule type" value="Genomic_DNA"/>
</dbReference>
<dbReference type="Proteomes" id="UP000007129">
    <property type="component" value="Unassembled WGS sequence"/>
</dbReference>
<feature type="compositionally biased region" description="Pro residues" evidence="1">
    <location>
        <begin position="329"/>
        <end position="341"/>
    </location>
</feature>
<name>K2S0X5_MACPH</name>
<feature type="compositionally biased region" description="Pro residues" evidence="1">
    <location>
        <begin position="704"/>
        <end position="715"/>
    </location>
</feature>
<protein>
    <recommendedName>
        <fullName evidence="2">DUF7907 domain-containing protein</fullName>
    </recommendedName>
</protein>
<feature type="region of interest" description="Disordered" evidence="1">
    <location>
        <begin position="675"/>
        <end position="837"/>
    </location>
</feature>
<feature type="compositionally biased region" description="Low complexity" evidence="1">
    <location>
        <begin position="565"/>
        <end position="581"/>
    </location>
</feature>
<feature type="compositionally biased region" description="Basic and acidic residues" evidence="1">
    <location>
        <begin position="361"/>
        <end position="372"/>
    </location>
</feature>
<dbReference type="STRING" id="1126212.K2S0X5"/>
<feature type="compositionally biased region" description="Polar residues" evidence="1">
    <location>
        <begin position="400"/>
        <end position="419"/>
    </location>
</feature>
<dbReference type="OrthoDB" id="160645at2759"/>
<dbReference type="AlphaFoldDB" id="K2S0X5"/>
<evidence type="ECO:0000313" key="3">
    <source>
        <dbReference type="EMBL" id="EKG16169.1"/>
    </source>
</evidence>
<feature type="region of interest" description="Disordered" evidence="1">
    <location>
        <begin position="165"/>
        <end position="288"/>
    </location>
</feature>
<dbReference type="eggNOG" id="KOG1565">
    <property type="taxonomic scope" value="Eukaryota"/>
</dbReference>
<proteinExistence type="predicted"/>
<gene>
    <name evidence="3" type="ORF">MPH_06606</name>
</gene>
<feature type="compositionally biased region" description="Polar residues" evidence="1">
    <location>
        <begin position="692"/>
        <end position="703"/>
    </location>
</feature>
<evidence type="ECO:0000256" key="1">
    <source>
        <dbReference type="SAM" id="MobiDB-lite"/>
    </source>
</evidence>
<feature type="compositionally biased region" description="Polar residues" evidence="1">
    <location>
        <begin position="738"/>
        <end position="770"/>
    </location>
</feature>
<feature type="compositionally biased region" description="Low complexity" evidence="1">
    <location>
        <begin position="789"/>
        <end position="810"/>
    </location>
</feature>
<evidence type="ECO:0000313" key="4">
    <source>
        <dbReference type="Proteomes" id="UP000007129"/>
    </source>
</evidence>
<dbReference type="VEuPathDB" id="FungiDB:MPH_06606"/>
<dbReference type="InterPro" id="IPR057229">
    <property type="entry name" value="DUF7907"/>
</dbReference>
<feature type="compositionally biased region" description="Low complexity" evidence="1">
    <location>
        <begin position="428"/>
        <end position="440"/>
    </location>
</feature>